<sequence>MAPETIGRRPGVQCVSFSGTSPITIHNGAVSIDLAGGGALAVVRVHIDQLPLQIKYIAVLCRRSPDGHPLSEAAKSMNYYVGYEGVGEEEPLVTVEEVPFSESDVDWFVIGVLIVDRDAAGQVMAVYARNVCSFPQEMGEVDTQLQGLIEDTSDEVGQNAHGSHYGVPGMELPFLMEGGLSDIVQ</sequence>
<proteinExistence type="predicted"/>
<accession>C5LNA4</accession>
<dbReference type="OrthoDB" id="438319at2759"/>
<evidence type="ECO:0000313" key="1">
    <source>
        <dbReference type="EMBL" id="EER01783.1"/>
    </source>
</evidence>
<reference evidence="1 2" key="1">
    <citation type="submission" date="2008-07" db="EMBL/GenBank/DDBJ databases">
        <authorList>
            <person name="El-Sayed N."/>
            <person name="Caler E."/>
            <person name="Inman J."/>
            <person name="Amedeo P."/>
            <person name="Hass B."/>
            <person name="Wortman J."/>
        </authorList>
    </citation>
    <scope>NUCLEOTIDE SEQUENCE [LARGE SCALE GENOMIC DNA]</scope>
    <source>
        <strain evidence="2">ATCC 50983 / TXsc</strain>
    </source>
</reference>
<gene>
    <name evidence="1" type="ORF">Pmar_PMAR015525</name>
</gene>
<dbReference type="EMBL" id="GG683749">
    <property type="protein sequence ID" value="EER01783.1"/>
    <property type="molecule type" value="Genomic_DNA"/>
</dbReference>
<evidence type="ECO:0000313" key="2">
    <source>
        <dbReference type="Proteomes" id="UP000007800"/>
    </source>
</evidence>
<organism evidence="2">
    <name type="scientific">Perkinsus marinus (strain ATCC 50983 / TXsc)</name>
    <dbReference type="NCBI Taxonomy" id="423536"/>
    <lineage>
        <taxon>Eukaryota</taxon>
        <taxon>Sar</taxon>
        <taxon>Alveolata</taxon>
        <taxon>Perkinsozoa</taxon>
        <taxon>Perkinsea</taxon>
        <taxon>Perkinsida</taxon>
        <taxon>Perkinsidae</taxon>
        <taxon>Perkinsus</taxon>
    </lineage>
</organism>
<keyword evidence="2" id="KW-1185">Reference proteome</keyword>
<dbReference type="OMA" id="MELPFLM"/>
<protein>
    <submittedName>
        <fullName evidence="1">Uncharacterized protein</fullName>
    </submittedName>
</protein>
<dbReference type="AlphaFoldDB" id="C5LNA4"/>
<dbReference type="RefSeq" id="XP_002769065.1">
    <property type="nucleotide sequence ID" value="XM_002769019.1"/>
</dbReference>
<dbReference type="Proteomes" id="UP000007800">
    <property type="component" value="Unassembled WGS sequence"/>
</dbReference>
<name>C5LNA4_PERM5</name>
<dbReference type="InParanoid" id="C5LNA4"/>
<dbReference type="GeneID" id="9040365"/>